<keyword evidence="10" id="KW-1185">Reference proteome</keyword>
<feature type="domain" description="BHLH" evidence="9">
    <location>
        <begin position="1204"/>
        <end position="1254"/>
    </location>
</feature>
<evidence type="ECO:0000256" key="2">
    <source>
        <dbReference type="ARBA" id="ARBA00023015"/>
    </source>
</evidence>
<evidence type="ECO:0000256" key="5">
    <source>
        <dbReference type="ARBA" id="ARBA00023242"/>
    </source>
</evidence>
<evidence type="ECO:0000256" key="6">
    <source>
        <dbReference type="PROSITE-ProRule" id="PRU00201"/>
    </source>
</evidence>
<dbReference type="CDD" id="cd20195">
    <property type="entry name" value="T-box_MGA-like"/>
    <property type="match status" value="1"/>
</dbReference>
<dbReference type="Pfam" id="PF00907">
    <property type="entry name" value="T-box"/>
    <property type="match status" value="1"/>
</dbReference>
<feature type="region of interest" description="Disordered" evidence="7">
    <location>
        <begin position="1479"/>
        <end position="1502"/>
    </location>
</feature>
<keyword evidence="3 6" id="KW-0238">DNA-binding</keyword>
<protein>
    <submittedName>
        <fullName evidence="11">MAX gene-associated protein-like</fullName>
    </submittedName>
</protein>
<evidence type="ECO:0000259" key="8">
    <source>
        <dbReference type="PROSITE" id="PS50252"/>
    </source>
</evidence>
<gene>
    <name evidence="11" type="primary">LOC107126015</name>
</gene>
<evidence type="ECO:0000256" key="1">
    <source>
        <dbReference type="ARBA" id="ARBA00004123"/>
    </source>
</evidence>
<dbReference type="Proteomes" id="UP000694871">
    <property type="component" value="Unplaced"/>
</dbReference>
<dbReference type="InterPro" id="IPR036960">
    <property type="entry name" value="T-box_sf"/>
</dbReference>
<evidence type="ECO:0000313" key="10">
    <source>
        <dbReference type="Proteomes" id="UP000694871"/>
    </source>
</evidence>
<feature type="domain" description="T-box" evidence="8">
    <location>
        <begin position="79"/>
        <end position="260"/>
    </location>
</feature>
<dbReference type="InterPro" id="IPR018186">
    <property type="entry name" value="TF_T-box_CS"/>
</dbReference>
<evidence type="ECO:0000256" key="3">
    <source>
        <dbReference type="ARBA" id="ARBA00023125"/>
    </source>
</evidence>
<keyword evidence="5 6" id="KW-0539">Nucleus</keyword>
<dbReference type="InterPro" id="IPR036638">
    <property type="entry name" value="HLH_DNA-bd_sf"/>
</dbReference>
<evidence type="ECO:0000256" key="4">
    <source>
        <dbReference type="ARBA" id="ARBA00023163"/>
    </source>
</evidence>
<dbReference type="PROSITE" id="PS50888">
    <property type="entry name" value="BHLH"/>
    <property type="match status" value="1"/>
</dbReference>
<comment type="caution">
    <text evidence="6">Lacks conserved residue(s) required for the propagation of feature annotation.</text>
</comment>
<dbReference type="SUPFAM" id="SSF49417">
    <property type="entry name" value="p53-like transcription factors"/>
    <property type="match status" value="1"/>
</dbReference>
<dbReference type="Gene3D" id="4.10.280.10">
    <property type="entry name" value="Helix-loop-helix DNA-binding domain"/>
    <property type="match status" value="1"/>
</dbReference>
<reference evidence="11" key="1">
    <citation type="submission" date="2025-08" db="UniProtKB">
        <authorList>
            <consortium name="RefSeq"/>
        </authorList>
    </citation>
    <scope>IDENTIFICATION</scope>
</reference>
<organism evidence="10 11">
    <name type="scientific">Gekko japonicus</name>
    <name type="common">Schlegel's Japanese gecko</name>
    <dbReference type="NCBI Taxonomy" id="146911"/>
    <lineage>
        <taxon>Eukaryota</taxon>
        <taxon>Metazoa</taxon>
        <taxon>Chordata</taxon>
        <taxon>Craniata</taxon>
        <taxon>Vertebrata</taxon>
        <taxon>Euteleostomi</taxon>
        <taxon>Lepidosauria</taxon>
        <taxon>Squamata</taxon>
        <taxon>Bifurcata</taxon>
        <taxon>Gekkota</taxon>
        <taxon>Gekkonidae</taxon>
        <taxon>Gekkoninae</taxon>
        <taxon>Gekko</taxon>
    </lineage>
</organism>
<dbReference type="PANTHER" id="PTHR11267">
    <property type="entry name" value="T-BOX PROTEIN-RELATED"/>
    <property type="match status" value="1"/>
</dbReference>
<dbReference type="InterPro" id="IPR011598">
    <property type="entry name" value="bHLH_dom"/>
</dbReference>
<comment type="subcellular location">
    <subcellularLocation>
        <location evidence="1 6">Nucleus</location>
    </subcellularLocation>
</comment>
<dbReference type="InterPro" id="IPR008967">
    <property type="entry name" value="p53-like_TF_DNA-bd_sf"/>
</dbReference>
<dbReference type="PRINTS" id="PR00937">
    <property type="entry name" value="TBOX"/>
</dbReference>
<sequence>MENQPVVLRNQDGKRASCAVPAFPILVKEPLGSGRADQSTLLSNHNSFGLVSSAISSVNSKVKTCLPVDCTSGGITVTLDNNTMWNEFYHRNTEMILTKQGRRMFPYCRYWITGLESNLKYILVMDISPVDNYRYKWNGHSWEPSGKAEPHVLGRVFIHPESPSTGHYWMHQPVSFYKLKLTNNALDQEGHIILHSMHRYLPRLHLVPADKATEVIQLNGPDVCTFTFPQTEFFAVTAYQNIQITQLKIDYNPFAKGFLKDGLRSSSQCEAKQNGRLEYEVFPNNDRCPCSPEADILDPGQRGLNGLYNNQKMCNTDLERESFNSDINEPDEPELKQETSEFPIANPCESDSHMKSLLISSGDINVSIKEELVDDSDYVSNVNMERMQLKQEDINKETEDFSCSDDDPILEKQLKKHSEMGESHKRSHNSPLGVAKTKMLKLDNRTMSAASIEAYEVTKSMVKISALQSILSSCRTDKSLLKHSEHLFPAGFENIASPIKAVGTKIKNFFSGNNEEQKYCLVKDVPWENIQIHNSHSIKQKPLNLKCTNSAAAINNVGGKKPNTAKKPVLSTDVNSNPSAVLSGPCRRGRPQKLKSEVEQPLKYIRKAIMKNRCAPLRSCSDHPEFILDHEDVDGVLFVSFESKEDLNNHTIDQSGRTGEPLNEQTVLQITCDSEKPNLLEIKLLEDLKSFRHKQVIHPSLQEVGLKLGSVDPAVSIDLKYLGVQLPLRSSKDRVFGNNQGIRPSSLDASLSFISRTGKTDDFRKIKGWQEKVHNTSRHEGTILEGSLKNRSAFCSDTLDEYLENEGKLMQTSMGFPPNFSSCPVVHQFSSESSNYVQAQHSILKKKCTPPTSYNFKPLSLPSFRKRRRNINRKKVSSRGSIKSSNSAVASLALSKEQYHIQVLEDRVTNPQPNSETDNTVNVLMTPDLDEDVQGKQGTVCWSTWNSNICTTDTKLMDLEGCALQDGKPQTYITEERADFSLRTLFISQFPGQKSATSSRIQHSASPVEQNVTEKVEFGTIHLEEKKSHKQETETVELQITMSDSKPEELLITQPQSHVEGIMYDRDAVTSWVAGKNTEMVKQLSSAVSVFQLETVLLDHSYFIKGTAELLQNIKLSEDTSDDIFQIDNSESNEGNKNVDIRSVEKEFLKKTNNLDIETAAAHALPSRQLNLVHDHSDKVITPSPKQSEFRNSKLKEVARVVTRHRSKHTEEERCRRKEIKELFEKLQVTLQLHGHRVAKRILLEKAFEEIQGLVNQADKLMGQKKLLMRRQDILIHKASALSGKTQEVVLKKLQYISTKQKAVEAQQQQQKKQPVKAVESAETARPYVQDGSCSEMKKVIPSQSQEKSIILCTTDSHATENEDSFLMPRIVNVMSLATEEDTDLNLDINRNPYVSPVIGSLSSKPSLPVVSQEINFQCVEKADSSCGKEGEATDTTKHFTWKKEISFSQMGNDSSLKESPESFATKLCVEELAQRQAKEKQIGSGESRRQSKDSSFQELQVKEPKAVGVEMELQKVAFAIQEAAPDASDMNDNTDETLTSLLNEIVFLNHQLNDGASDVSEVPNSLSSCFSPGGMESPREPAIADGAPFQFGSLGGNFTNLCLVQESSGSITPLLLYLEDDSIADYDRTLGQPSSKPGVLKLMLGSEVKDQNLDLSAVNIGGNGKHLEPLSNTTHVSPPILKMKTSLEPGKRDTIWKPMPKLAPFGLKSANFPLDSGGQITKVISLLEPINAKVSSFGLETTQSVINQE</sequence>
<dbReference type="PROSITE" id="PS01264">
    <property type="entry name" value="TBOX_2"/>
    <property type="match status" value="1"/>
</dbReference>
<dbReference type="InterPro" id="IPR046360">
    <property type="entry name" value="T-box_DNA-bd"/>
</dbReference>
<name>A0ABM1LGA8_GEKJA</name>
<dbReference type="PANTHER" id="PTHR11267:SF32">
    <property type="entry name" value="MAX GENE-ASSOCIATED PROTEIN"/>
    <property type="match status" value="1"/>
</dbReference>
<keyword evidence="4" id="KW-0804">Transcription</keyword>
<dbReference type="Pfam" id="PF00010">
    <property type="entry name" value="HLH"/>
    <property type="match status" value="1"/>
</dbReference>
<keyword evidence="2" id="KW-0805">Transcription regulation</keyword>
<evidence type="ECO:0000259" key="9">
    <source>
        <dbReference type="PROSITE" id="PS50888"/>
    </source>
</evidence>
<dbReference type="PROSITE" id="PS50252">
    <property type="entry name" value="TBOX_3"/>
    <property type="match status" value="1"/>
</dbReference>
<dbReference type="Gene3D" id="2.60.40.820">
    <property type="entry name" value="Transcription factor, T-box"/>
    <property type="match status" value="1"/>
</dbReference>
<feature type="compositionally biased region" description="Basic and acidic residues" evidence="7">
    <location>
        <begin position="1479"/>
        <end position="1493"/>
    </location>
</feature>
<dbReference type="GeneID" id="107126015"/>
<accession>A0ABM1LGA8</accession>
<evidence type="ECO:0000256" key="7">
    <source>
        <dbReference type="SAM" id="MobiDB-lite"/>
    </source>
</evidence>
<dbReference type="RefSeq" id="XP_015284995.1">
    <property type="nucleotide sequence ID" value="XM_015429509.1"/>
</dbReference>
<dbReference type="SMART" id="SM00425">
    <property type="entry name" value="TBOX"/>
    <property type="match status" value="1"/>
</dbReference>
<proteinExistence type="predicted"/>
<dbReference type="InterPro" id="IPR001699">
    <property type="entry name" value="TF_T-box"/>
</dbReference>
<dbReference type="SUPFAM" id="SSF47459">
    <property type="entry name" value="HLH, helix-loop-helix DNA-binding domain"/>
    <property type="match status" value="1"/>
</dbReference>
<evidence type="ECO:0000313" key="11">
    <source>
        <dbReference type="RefSeq" id="XP_015284995.1"/>
    </source>
</evidence>